<comment type="caution">
    <text evidence="1">The sequence shown here is derived from an EMBL/GenBank/DDBJ whole genome shotgun (WGS) entry which is preliminary data.</text>
</comment>
<proteinExistence type="predicted"/>
<dbReference type="Proteomes" id="UP000814033">
    <property type="component" value="Unassembled WGS sequence"/>
</dbReference>
<dbReference type="EMBL" id="MU275907">
    <property type="protein sequence ID" value="KAI0047291.1"/>
    <property type="molecule type" value="Genomic_DNA"/>
</dbReference>
<protein>
    <submittedName>
        <fullName evidence="1">Uncharacterized protein</fullName>
    </submittedName>
</protein>
<accession>A0ACB8RSZ6</accession>
<evidence type="ECO:0000313" key="1">
    <source>
        <dbReference type="EMBL" id="KAI0047291.1"/>
    </source>
</evidence>
<name>A0ACB8RSZ6_9AGAM</name>
<reference evidence="1" key="2">
    <citation type="journal article" date="2022" name="New Phytol.">
        <title>Evolutionary transition to the ectomycorrhizal habit in the genomes of a hyperdiverse lineage of mushroom-forming fungi.</title>
        <authorList>
            <person name="Looney B."/>
            <person name="Miyauchi S."/>
            <person name="Morin E."/>
            <person name="Drula E."/>
            <person name="Courty P.E."/>
            <person name="Kohler A."/>
            <person name="Kuo A."/>
            <person name="LaButti K."/>
            <person name="Pangilinan J."/>
            <person name="Lipzen A."/>
            <person name="Riley R."/>
            <person name="Andreopoulos W."/>
            <person name="He G."/>
            <person name="Johnson J."/>
            <person name="Nolan M."/>
            <person name="Tritt A."/>
            <person name="Barry K.W."/>
            <person name="Grigoriev I.V."/>
            <person name="Nagy L.G."/>
            <person name="Hibbett D."/>
            <person name="Henrissat B."/>
            <person name="Matheny P.B."/>
            <person name="Labbe J."/>
            <person name="Martin F.M."/>
        </authorList>
    </citation>
    <scope>NUCLEOTIDE SEQUENCE</scope>
    <source>
        <strain evidence="1">FP105234-sp</strain>
    </source>
</reference>
<evidence type="ECO:0000313" key="2">
    <source>
        <dbReference type="Proteomes" id="UP000814033"/>
    </source>
</evidence>
<organism evidence="1 2">
    <name type="scientific">Auriscalpium vulgare</name>
    <dbReference type="NCBI Taxonomy" id="40419"/>
    <lineage>
        <taxon>Eukaryota</taxon>
        <taxon>Fungi</taxon>
        <taxon>Dikarya</taxon>
        <taxon>Basidiomycota</taxon>
        <taxon>Agaricomycotina</taxon>
        <taxon>Agaricomycetes</taxon>
        <taxon>Russulales</taxon>
        <taxon>Auriscalpiaceae</taxon>
        <taxon>Auriscalpium</taxon>
    </lineage>
</organism>
<sequence length="236" mass="26898">MDEAGFAGPKVVQPLTPEALAAFKATEEKAGVVYISRIPPGMRPTKVRHIMSQYGEIRRVYLQQEVTDAKRAYLRKKFTSTKKAHYTEGWVEFKEKKVARSVAEMLNAQPIGGKKGTRWREDVWTMKYLPRFKWNMLTEQVAHEAAEHAARLRVELSQSRSEQHEYLKNVELARVLDKRAERKRAAGKGHEFRDAAPKRRALEDGEGEAAQSRSKRKKADPADSGDMLESVLSSVF</sequence>
<reference evidence="1" key="1">
    <citation type="submission" date="2021-02" db="EMBL/GenBank/DDBJ databases">
        <authorList>
            <consortium name="DOE Joint Genome Institute"/>
            <person name="Ahrendt S."/>
            <person name="Looney B.P."/>
            <person name="Miyauchi S."/>
            <person name="Morin E."/>
            <person name="Drula E."/>
            <person name="Courty P.E."/>
            <person name="Chicoki N."/>
            <person name="Fauchery L."/>
            <person name="Kohler A."/>
            <person name="Kuo A."/>
            <person name="Labutti K."/>
            <person name="Pangilinan J."/>
            <person name="Lipzen A."/>
            <person name="Riley R."/>
            <person name="Andreopoulos W."/>
            <person name="He G."/>
            <person name="Johnson J."/>
            <person name="Barry K.W."/>
            <person name="Grigoriev I.V."/>
            <person name="Nagy L."/>
            <person name="Hibbett D."/>
            <person name="Henrissat B."/>
            <person name="Matheny P.B."/>
            <person name="Labbe J."/>
            <person name="Martin F."/>
        </authorList>
    </citation>
    <scope>NUCLEOTIDE SEQUENCE</scope>
    <source>
        <strain evidence="1">FP105234-sp</strain>
    </source>
</reference>
<gene>
    <name evidence="1" type="ORF">FA95DRAFT_1492724</name>
</gene>
<keyword evidence="2" id="KW-1185">Reference proteome</keyword>